<accession>A0ABW5HJB7</accession>
<evidence type="ECO:0000313" key="3">
    <source>
        <dbReference type="EMBL" id="MFD2472959.1"/>
    </source>
</evidence>
<organism evidence="3 4">
    <name type="scientific">Amycolatopsis silviterrae</name>
    <dbReference type="NCBI Taxonomy" id="1656914"/>
    <lineage>
        <taxon>Bacteria</taxon>
        <taxon>Bacillati</taxon>
        <taxon>Actinomycetota</taxon>
        <taxon>Actinomycetes</taxon>
        <taxon>Pseudonocardiales</taxon>
        <taxon>Pseudonocardiaceae</taxon>
        <taxon>Amycolatopsis</taxon>
    </lineage>
</organism>
<evidence type="ECO:0000259" key="2">
    <source>
        <dbReference type="Pfam" id="PF20229"/>
    </source>
</evidence>
<reference evidence="4" key="1">
    <citation type="journal article" date="2019" name="Int. J. Syst. Evol. Microbiol.">
        <title>The Global Catalogue of Microorganisms (GCM) 10K type strain sequencing project: providing services to taxonomists for standard genome sequencing and annotation.</title>
        <authorList>
            <consortium name="The Broad Institute Genomics Platform"/>
            <consortium name="The Broad Institute Genome Sequencing Center for Infectious Disease"/>
            <person name="Wu L."/>
            <person name="Ma J."/>
        </authorList>
    </citation>
    <scope>NUCLEOTIDE SEQUENCE [LARGE SCALE GENOMIC DNA]</scope>
    <source>
        <strain evidence="4">CGMCC 4.7641</strain>
    </source>
</reference>
<keyword evidence="1" id="KW-0175">Coiled coil</keyword>
<dbReference type="Pfam" id="PF20229">
    <property type="entry name" value="ChrB_N"/>
    <property type="match status" value="1"/>
</dbReference>
<proteinExistence type="predicted"/>
<sequence length="176" mass="20010">MAEDKWLVLVVRVPSGPSRHRVAVWRELRRVGALSLGQGAWAVPDVPGFAGGVARVGELAERGGGEVIALDAAERDGSRLVELFTAEREEEWTEFLADCGKFDAEIDKEIRIRKFTMAELEEEEQSLERLRRWYRDLKARDVFGAPSAEEAERQLKHCGERLGEYTERVFQALHQM</sequence>
<name>A0ABW5HJB7_9PSEU</name>
<comment type="caution">
    <text evidence="3">The sequence shown here is derived from an EMBL/GenBank/DDBJ whole genome shotgun (WGS) entry which is preliminary data.</text>
</comment>
<dbReference type="Proteomes" id="UP001597483">
    <property type="component" value="Unassembled WGS sequence"/>
</dbReference>
<evidence type="ECO:0000313" key="4">
    <source>
        <dbReference type="Proteomes" id="UP001597483"/>
    </source>
</evidence>
<dbReference type="RefSeq" id="WP_378311069.1">
    <property type="nucleotide sequence ID" value="NZ_JBHUKS010000028.1"/>
</dbReference>
<gene>
    <name evidence="3" type="ORF">ACFSVL_36560</name>
</gene>
<protein>
    <submittedName>
        <fullName evidence="3">Chromate resistance protein ChrB</fullName>
    </submittedName>
</protein>
<dbReference type="InterPro" id="IPR046858">
    <property type="entry name" value="ChrB_N"/>
</dbReference>
<feature type="coiled-coil region" evidence="1">
    <location>
        <begin position="117"/>
        <end position="168"/>
    </location>
</feature>
<feature type="domain" description="ChrB N-terminal" evidence="2">
    <location>
        <begin position="21"/>
        <end position="176"/>
    </location>
</feature>
<evidence type="ECO:0000256" key="1">
    <source>
        <dbReference type="SAM" id="Coils"/>
    </source>
</evidence>
<keyword evidence="4" id="KW-1185">Reference proteome</keyword>
<dbReference type="EMBL" id="JBHUKS010000028">
    <property type="protein sequence ID" value="MFD2472959.1"/>
    <property type="molecule type" value="Genomic_DNA"/>
</dbReference>